<keyword evidence="4" id="KW-1185">Reference proteome</keyword>
<keyword evidence="2" id="KW-0812">Transmembrane</keyword>
<feature type="transmembrane region" description="Helical" evidence="2">
    <location>
        <begin position="7"/>
        <end position="24"/>
    </location>
</feature>
<dbReference type="Pfam" id="PF11460">
    <property type="entry name" value="DUF3007"/>
    <property type="match status" value="1"/>
</dbReference>
<dbReference type="AlphaFoldDB" id="A0A0M2PVF3"/>
<feature type="transmembrane region" description="Helical" evidence="2">
    <location>
        <begin position="36"/>
        <end position="55"/>
    </location>
</feature>
<evidence type="ECO:0000256" key="2">
    <source>
        <dbReference type="SAM" id="Phobius"/>
    </source>
</evidence>
<dbReference type="EMBL" id="AJTX02000004">
    <property type="protein sequence ID" value="KKJ00411.1"/>
    <property type="molecule type" value="Genomic_DNA"/>
</dbReference>
<name>A0A0M2PVF3_PROHO</name>
<dbReference type="STRING" id="317619.GCA_000332315_01247"/>
<feature type="compositionally biased region" description="Pro residues" evidence="1">
    <location>
        <begin position="125"/>
        <end position="134"/>
    </location>
</feature>
<evidence type="ECO:0000313" key="4">
    <source>
        <dbReference type="Proteomes" id="UP000034681"/>
    </source>
</evidence>
<gene>
    <name evidence="3" type="ORF">PROH_12280</name>
</gene>
<feature type="region of interest" description="Disordered" evidence="1">
    <location>
        <begin position="94"/>
        <end position="134"/>
    </location>
</feature>
<comment type="caution">
    <text evidence="3">The sequence shown here is derived from an EMBL/GenBank/DDBJ whole genome shotgun (WGS) entry which is preliminary data.</text>
</comment>
<evidence type="ECO:0008006" key="5">
    <source>
        <dbReference type="Google" id="ProtNLM"/>
    </source>
</evidence>
<reference evidence="3" key="1">
    <citation type="submission" date="2012-04" db="EMBL/GenBank/DDBJ databases">
        <authorList>
            <person name="Borisov I.G."/>
            <person name="Ivanikova N.V."/>
            <person name="Pinevich A.V."/>
        </authorList>
    </citation>
    <scope>NUCLEOTIDE SEQUENCE</scope>
    <source>
        <strain evidence="3">CALU 1027</strain>
    </source>
</reference>
<organism evidence="3 4">
    <name type="scientific">Prochlorothrix hollandica PCC 9006 = CALU 1027</name>
    <dbReference type="NCBI Taxonomy" id="317619"/>
    <lineage>
        <taxon>Bacteria</taxon>
        <taxon>Bacillati</taxon>
        <taxon>Cyanobacteriota</taxon>
        <taxon>Cyanophyceae</taxon>
        <taxon>Prochlorotrichales</taxon>
        <taxon>Prochlorotrichaceae</taxon>
        <taxon>Prochlorothrix</taxon>
    </lineage>
</organism>
<evidence type="ECO:0000313" key="3">
    <source>
        <dbReference type="EMBL" id="KKJ00411.1"/>
    </source>
</evidence>
<sequence length="134" mass="14457">MRRIDAIGIGLGLLLGGGVLYLVFQQLGYDSINAGLWSQGLLVVGLLGWVGTYLFRVATQTMTYSQQWRNYEQAALQRHLESLSPEELSKLQAEVDREKAQAKIETAPAAASDSTPDATPSIPDSAPPVPDSKA</sequence>
<dbReference type="Proteomes" id="UP000034681">
    <property type="component" value="Unassembled WGS sequence"/>
</dbReference>
<feature type="compositionally biased region" description="Low complexity" evidence="1">
    <location>
        <begin position="106"/>
        <end position="121"/>
    </location>
</feature>
<keyword evidence="2" id="KW-1133">Transmembrane helix</keyword>
<dbReference type="RefSeq" id="WP_017711823.1">
    <property type="nucleotide sequence ID" value="NZ_KB235933.1"/>
</dbReference>
<keyword evidence="2" id="KW-0472">Membrane</keyword>
<dbReference type="PANTHER" id="PTHR35734:SF1">
    <property type="entry name" value="OS01G0805200 PROTEIN"/>
    <property type="match status" value="1"/>
</dbReference>
<accession>A0A0M2PVF3</accession>
<evidence type="ECO:0000256" key="1">
    <source>
        <dbReference type="SAM" id="MobiDB-lite"/>
    </source>
</evidence>
<protein>
    <recommendedName>
        <fullName evidence="5">DUF3007 domain-containing protein</fullName>
    </recommendedName>
</protein>
<dbReference type="eggNOG" id="ENOG5032S9I">
    <property type="taxonomic scope" value="Bacteria"/>
</dbReference>
<proteinExistence type="predicted"/>
<dbReference type="PANTHER" id="PTHR35734">
    <property type="entry name" value="OS01G0805200 PROTEIN"/>
    <property type="match status" value="1"/>
</dbReference>
<dbReference type="InterPro" id="IPR021562">
    <property type="entry name" value="DUF3007"/>
</dbReference>